<organism evidence="5 6">
    <name type="scientific">Paenibacillus alvei</name>
    <name type="common">Bacillus alvei</name>
    <dbReference type="NCBI Taxonomy" id="44250"/>
    <lineage>
        <taxon>Bacteria</taxon>
        <taxon>Bacillati</taxon>
        <taxon>Bacillota</taxon>
        <taxon>Bacilli</taxon>
        <taxon>Bacillales</taxon>
        <taxon>Paenibacillaceae</taxon>
        <taxon>Paenibacillus</taxon>
    </lineage>
</organism>
<proteinExistence type="inferred from homology"/>
<keyword evidence="3" id="KW-0326">Glycosidase</keyword>
<keyword evidence="2" id="KW-0378">Hydrolase</keyword>
<accession>A0A383R4L8</accession>
<reference evidence="6" key="1">
    <citation type="submission" date="2018-08" db="EMBL/GenBank/DDBJ databases">
        <authorList>
            <person name="Chevrot R."/>
        </authorList>
    </citation>
    <scope>NUCLEOTIDE SEQUENCE [LARGE SCALE GENOMIC DNA]</scope>
</reference>
<evidence type="ECO:0000256" key="3">
    <source>
        <dbReference type="ARBA" id="ARBA00023295"/>
    </source>
</evidence>
<dbReference type="RefSeq" id="WP_172619389.1">
    <property type="nucleotide sequence ID" value="NZ_LS992241.1"/>
</dbReference>
<dbReference type="GO" id="GO:0006487">
    <property type="term" value="P:protein N-linked glycosylation"/>
    <property type="evidence" value="ECO:0007669"/>
    <property type="project" value="TreeGrafter"/>
</dbReference>
<dbReference type="GO" id="GO:0004573">
    <property type="term" value="F:Glc3Man9GlcNAc2 oligosaccharide glucosidase activity"/>
    <property type="evidence" value="ECO:0007669"/>
    <property type="project" value="InterPro"/>
</dbReference>
<evidence type="ECO:0000313" key="5">
    <source>
        <dbReference type="EMBL" id="SYX82097.1"/>
    </source>
</evidence>
<evidence type="ECO:0000256" key="1">
    <source>
        <dbReference type="ARBA" id="ARBA00010833"/>
    </source>
</evidence>
<dbReference type="AlphaFoldDB" id="A0A383R4L8"/>
<dbReference type="InterPro" id="IPR004888">
    <property type="entry name" value="Glycoside_hydrolase_63"/>
</dbReference>
<name>A0A383R4L8_PAEAL</name>
<dbReference type="InterPro" id="IPR054491">
    <property type="entry name" value="MGH1-like_GH"/>
</dbReference>
<dbReference type="PANTHER" id="PTHR10412">
    <property type="entry name" value="MANNOSYL-OLIGOSACCHARIDE GLUCOSIDASE"/>
    <property type="match status" value="1"/>
</dbReference>
<dbReference type="SUPFAM" id="SSF48208">
    <property type="entry name" value="Six-hairpin glycosidases"/>
    <property type="match status" value="1"/>
</dbReference>
<feature type="domain" description="Mannosylglycerate hydrolase MGH1-like glycoside hydrolase" evidence="4">
    <location>
        <begin position="260"/>
        <end position="567"/>
    </location>
</feature>
<gene>
    <name evidence="5" type="ORF">PBLR_10517</name>
</gene>
<dbReference type="EMBL" id="LS992241">
    <property type="protein sequence ID" value="SYX82097.1"/>
    <property type="molecule type" value="Genomic_DNA"/>
</dbReference>
<dbReference type="Proteomes" id="UP000304148">
    <property type="component" value="Chromosome"/>
</dbReference>
<dbReference type="InterPro" id="IPR008928">
    <property type="entry name" value="6-hairpin_glycosidase_sf"/>
</dbReference>
<dbReference type="InterPro" id="IPR012341">
    <property type="entry name" value="6hp_glycosidase-like_sf"/>
</dbReference>
<protein>
    <submittedName>
        <fullName evidence="5">Trehalase</fullName>
    </submittedName>
</protein>
<dbReference type="Pfam" id="PF22422">
    <property type="entry name" value="MGH1-like_GH"/>
    <property type="match status" value="1"/>
</dbReference>
<evidence type="ECO:0000313" key="6">
    <source>
        <dbReference type="Proteomes" id="UP000304148"/>
    </source>
</evidence>
<dbReference type="Gene3D" id="1.50.10.10">
    <property type="match status" value="1"/>
</dbReference>
<evidence type="ECO:0000259" key="4">
    <source>
        <dbReference type="Pfam" id="PF22422"/>
    </source>
</evidence>
<sequence length="584" mass="66223">MSAMITFDIQHIPFSRFGSFLTVSHLPQYGKREEGLYLRTVRGGDETSGAVFRLELVAGGEAVPYSVHSAPSSLTLIGEGGQGKAELCLPEPGAIRIRVREAGIRLTLVAGTYDYVLPRQDGRYEVNHFTTEMRFMLTSLQGKLTVDAPWERSRCKYAVVECFPGGDNQDKVAEAELMLEEYRIEPPSIRPFESLDSFDEAAASVEQEFAVWLDKSLPAALEELEEARILAAYITWSCVVPEAGHLSRPAMYMSKNWMTNIWSWDHCFNAMALAANQPELAWDQFMIMFDKQDVSGQLPDFVNDKYALWNCCKPPIHGWTLRWMMERNEWFSHADRLREIYEPLAQWSKWWMNCRDDDRDGIPQYNHGNDSGWDNSTIFRSVGPIESPDLSAYLTIQFEVLAEIADQLGKPYEAQEWRNAADSLLGRMLEHFWHDGQFKAVRSGTHEPAQGDSLIPFMPILLGDRLPESVRQSLVKAVADEERFFSPNGFATESLNSPFYEPDGYWLGPIWAPVMMLLIDGLQRSGERGVAQEAATRFCRMAARSGMAENFDAQTGCGLRDRAFTWTSSVFLILANEYVMQPAQ</sequence>
<dbReference type="PANTHER" id="PTHR10412:SF11">
    <property type="entry name" value="MANNOSYL-OLIGOSACCHARIDE GLUCOSIDASE"/>
    <property type="match status" value="1"/>
</dbReference>
<dbReference type="GO" id="GO:0009311">
    <property type="term" value="P:oligosaccharide metabolic process"/>
    <property type="evidence" value="ECO:0007669"/>
    <property type="project" value="InterPro"/>
</dbReference>
<comment type="similarity">
    <text evidence="1">Belongs to the glycosyl hydrolase 63 family.</text>
</comment>
<evidence type="ECO:0000256" key="2">
    <source>
        <dbReference type="ARBA" id="ARBA00022801"/>
    </source>
</evidence>